<proteinExistence type="predicted"/>
<dbReference type="Proteomes" id="UP000217171">
    <property type="component" value="Chromosome"/>
</dbReference>
<dbReference type="RefSeq" id="WP_095672453.1">
    <property type="nucleotide sequence ID" value="NZ_CP016771.1"/>
</dbReference>
<comment type="subcellular location">
    <subcellularLocation>
        <location evidence="1">Membrane</location>
        <topology evidence="1">Multi-pass membrane protein</topology>
    </subcellularLocation>
</comment>
<dbReference type="AlphaFoldDB" id="A0A249K9D9"/>
<dbReference type="EMBL" id="CP016771">
    <property type="protein sequence ID" value="ASY13413.1"/>
    <property type="molecule type" value="Genomic_DNA"/>
</dbReference>
<feature type="transmembrane region" description="Helical" evidence="5">
    <location>
        <begin position="69"/>
        <end position="95"/>
    </location>
</feature>
<keyword evidence="2 5" id="KW-0812">Transmembrane</keyword>
<dbReference type="GO" id="GO:0016020">
    <property type="term" value="C:membrane"/>
    <property type="evidence" value="ECO:0007669"/>
    <property type="project" value="UniProtKB-SubCell"/>
</dbReference>
<accession>A0A249K9D9</accession>
<reference evidence="7 8" key="1">
    <citation type="submission" date="2016-07" db="EMBL/GenBank/DDBJ databases">
        <title>High microdiversification within the ubiquitous acI lineage of Actinobacteria.</title>
        <authorList>
            <person name="Neuenschwander S.M."/>
            <person name="Salcher M."/>
            <person name="Ghai R."/>
            <person name="Pernthaler J."/>
        </authorList>
    </citation>
    <scope>NUCLEOTIDE SEQUENCE [LARGE SCALE GENOMIC DNA]</scope>
    <source>
        <strain evidence="7">MMS-21-160</strain>
    </source>
</reference>
<feature type="transmembrane region" description="Helical" evidence="5">
    <location>
        <begin position="12"/>
        <end position="32"/>
    </location>
</feature>
<evidence type="ECO:0000313" key="7">
    <source>
        <dbReference type="EMBL" id="ASY13413.1"/>
    </source>
</evidence>
<feature type="transmembrane region" description="Helical" evidence="5">
    <location>
        <begin position="44"/>
        <end position="63"/>
    </location>
</feature>
<gene>
    <name evidence="7" type="ORF">B1s21160_03595</name>
</gene>
<organism evidence="7 8">
    <name type="scientific">Candidatus Nanopelagicus hibericus</name>
    <dbReference type="NCBI Taxonomy" id="1884915"/>
    <lineage>
        <taxon>Bacteria</taxon>
        <taxon>Bacillati</taxon>
        <taxon>Actinomycetota</taxon>
        <taxon>Actinomycetes</taxon>
        <taxon>Candidatus Nanopelagicales</taxon>
        <taxon>Candidatus Nanopelagicaceae</taxon>
        <taxon>Candidatus Nanopelagicus</taxon>
    </lineage>
</organism>
<keyword evidence="3 5" id="KW-1133">Transmembrane helix</keyword>
<evidence type="ECO:0000256" key="4">
    <source>
        <dbReference type="ARBA" id="ARBA00023136"/>
    </source>
</evidence>
<evidence type="ECO:0000256" key="3">
    <source>
        <dbReference type="ARBA" id="ARBA00022989"/>
    </source>
</evidence>
<dbReference type="GO" id="GO:0030416">
    <property type="term" value="P:methylamine metabolic process"/>
    <property type="evidence" value="ECO:0007669"/>
    <property type="project" value="InterPro"/>
</dbReference>
<evidence type="ECO:0000256" key="5">
    <source>
        <dbReference type="SAM" id="Phobius"/>
    </source>
</evidence>
<dbReference type="UniPathway" id="UPA00895"/>
<evidence type="ECO:0000256" key="1">
    <source>
        <dbReference type="ARBA" id="ARBA00004141"/>
    </source>
</evidence>
<dbReference type="OrthoDB" id="5422529at2"/>
<protein>
    <submittedName>
        <fullName evidence="7">DoxX superfamily protein</fullName>
    </submittedName>
</protein>
<evidence type="ECO:0000313" key="8">
    <source>
        <dbReference type="Proteomes" id="UP000217171"/>
    </source>
</evidence>
<dbReference type="InterPro" id="IPR009908">
    <property type="entry name" value="Methylamine_util_MauE"/>
</dbReference>
<keyword evidence="8" id="KW-1185">Reference proteome</keyword>
<dbReference type="KEGG" id="nhi:B1s21160_03595"/>
<evidence type="ECO:0000259" key="6">
    <source>
        <dbReference type="Pfam" id="PF07291"/>
    </source>
</evidence>
<evidence type="ECO:0000256" key="2">
    <source>
        <dbReference type="ARBA" id="ARBA00022692"/>
    </source>
</evidence>
<sequence length="153" mass="16412">MRAKFGLYQPWITLLARLVLGGVLIAAGALKVGNLQKSAMAVRAYELLPTAIANFLGYVLPWVEIGLGLLLIFGVAVSISGLFGAIIMLAFIIAIAQAWARGLSIDCGCFGGGGPIDPEDTKYLSEIIRDIGLFALGIFLYYFPKGRFALDKQ</sequence>
<name>A0A249K9D9_9ACTN</name>
<feature type="domain" description="Methylamine utilisation protein MauE" evidence="6">
    <location>
        <begin position="10"/>
        <end position="142"/>
    </location>
</feature>
<dbReference type="Pfam" id="PF07291">
    <property type="entry name" value="MauE"/>
    <property type="match status" value="1"/>
</dbReference>
<feature type="transmembrane region" description="Helical" evidence="5">
    <location>
        <begin position="127"/>
        <end position="144"/>
    </location>
</feature>
<keyword evidence="4 5" id="KW-0472">Membrane</keyword>